<evidence type="ECO:0000313" key="2">
    <source>
        <dbReference type="EMBL" id="KHN74293.1"/>
    </source>
</evidence>
<dbReference type="AlphaFoldDB" id="A0A0B2UXW3"/>
<comment type="caution">
    <text evidence="2">The sequence shown here is derived from an EMBL/GenBank/DDBJ whole genome shotgun (WGS) entry which is preliminary data.</text>
</comment>
<organism evidence="2 3">
    <name type="scientific">Toxocara canis</name>
    <name type="common">Canine roundworm</name>
    <dbReference type="NCBI Taxonomy" id="6265"/>
    <lineage>
        <taxon>Eukaryota</taxon>
        <taxon>Metazoa</taxon>
        <taxon>Ecdysozoa</taxon>
        <taxon>Nematoda</taxon>
        <taxon>Chromadorea</taxon>
        <taxon>Rhabditida</taxon>
        <taxon>Spirurina</taxon>
        <taxon>Ascaridomorpha</taxon>
        <taxon>Ascaridoidea</taxon>
        <taxon>Toxocaridae</taxon>
        <taxon>Toxocara</taxon>
    </lineage>
</organism>
<dbReference type="EMBL" id="JPKZ01002933">
    <property type="protein sequence ID" value="KHN74293.1"/>
    <property type="molecule type" value="Genomic_DNA"/>
</dbReference>
<dbReference type="OrthoDB" id="5842248at2759"/>
<evidence type="ECO:0000313" key="3">
    <source>
        <dbReference type="Proteomes" id="UP000031036"/>
    </source>
</evidence>
<accession>A0A0B2UXW3</accession>
<feature type="transmembrane region" description="Helical" evidence="1">
    <location>
        <begin position="98"/>
        <end position="124"/>
    </location>
</feature>
<dbReference type="OMA" id="HRIMKIY"/>
<dbReference type="Proteomes" id="UP000031036">
    <property type="component" value="Unassembled WGS sequence"/>
</dbReference>
<reference evidence="2 3" key="1">
    <citation type="submission" date="2014-11" db="EMBL/GenBank/DDBJ databases">
        <title>Genetic blueprint of the zoonotic pathogen Toxocara canis.</title>
        <authorList>
            <person name="Zhu X.-Q."/>
            <person name="Korhonen P.K."/>
            <person name="Cai H."/>
            <person name="Young N.D."/>
            <person name="Nejsum P."/>
            <person name="von Samson-Himmelstjerna G."/>
            <person name="Boag P.R."/>
            <person name="Tan P."/>
            <person name="Li Q."/>
            <person name="Min J."/>
            <person name="Yang Y."/>
            <person name="Wang X."/>
            <person name="Fang X."/>
            <person name="Hall R.S."/>
            <person name="Hofmann A."/>
            <person name="Sternberg P.W."/>
            <person name="Jex A.R."/>
            <person name="Gasser R.B."/>
        </authorList>
    </citation>
    <scope>NUCLEOTIDE SEQUENCE [LARGE SCALE GENOMIC DNA]</scope>
    <source>
        <strain evidence="2">PN_DK_2014</strain>
    </source>
</reference>
<proteinExistence type="predicted"/>
<keyword evidence="1" id="KW-0472">Membrane</keyword>
<evidence type="ECO:0000256" key="1">
    <source>
        <dbReference type="SAM" id="Phobius"/>
    </source>
</evidence>
<keyword evidence="3" id="KW-1185">Reference proteome</keyword>
<sequence length="183" mass="20640">MRALNLMDWTVVIVVIGGIYCSAVRYDAYESSSYKHERHPASRDFTPKVSRIYHYDNLSDCEAVCAVKCETTQVVRNDVEERQQHSCKQRKPPLVSRFVDLSMSGTMSFLVIAAVIFVGLILILCCCCCRCCRCCSCKSCYKGETQPHNSSNDPLVGGEFRETLDSKEIGYLKREAAKKIITV</sequence>
<keyword evidence="1" id="KW-0812">Transmembrane</keyword>
<gene>
    <name evidence="2" type="ORF">Tcan_18110</name>
</gene>
<name>A0A0B2UXW3_TOXCA</name>
<keyword evidence="1" id="KW-1133">Transmembrane helix</keyword>
<feature type="transmembrane region" description="Helical" evidence="1">
    <location>
        <begin position="6"/>
        <end position="26"/>
    </location>
</feature>
<protein>
    <submittedName>
        <fullName evidence="2">Uncharacterized protein</fullName>
    </submittedName>
</protein>